<dbReference type="InterPro" id="IPR006015">
    <property type="entry name" value="Universal_stress_UspA"/>
</dbReference>
<dbReference type="Proteomes" id="UP000635606">
    <property type="component" value="Unassembled WGS sequence"/>
</dbReference>
<dbReference type="PRINTS" id="PR01438">
    <property type="entry name" value="UNVRSLSTRESS"/>
</dbReference>
<dbReference type="Pfam" id="PF00582">
    <property type="entry name" value="Usp"/>
    <property type="match status" value="2"/>
</dbReference>
<dbReference type="PANTHER" id="PTHR31964:SF113">
    <property type="entry name" value="USPA DOMAIN-CONTAINING PROTEIN"/>
    <property type="match status" value="1"/>
</dbReference>
<dbReference type="RefSeq" id="WP_203931547.1">
    <property type="nucleotide sequence ID" value="NZ_BOPH01000088.1"/>
</dbReference>
<evidence type="ECO:0000313" key="4">
    <source>
        <dbReference type="Proteomes" id="UP000635606"/>
    </source>
</evidence>
<dbReference type="SUPFAM" id="SSF52402">
    <property type="entry name" value="Adenine nucleotide alpha hydrolases-like"/>
    <property type="match status" value="2"/>
</dbReference>
<comment type="similarity">
    <text evidence="1">Belongs to the universal stress protein A family.</text>
</comment>
<feature type="domain" description="UspA" evidence="2">
    <location>
        <begin position="148"/>
        <end position="286"/>
    </location>
</feature>
<name>A0A8J4A2R0_9ACTN</name>
<evidence type="ECO:0000313" key="3">
    <source>
        <dbReference type="EMBL" id="GIJ71706.1"/>
    </source>
</evidence>
<dbReference type="AlphaFoldDB" id="A0A8J4A2R0"/>
<gene>
    <name evidence="3" type="ORF">Voc01_066230</name>
</gene>
<feature type="domain" description="UspA" evidence="2">
    <location>
        <begin position="4"/>
        <end position="139"/>
    </location>
</feature>
<dbReference type="EMBL" id="BOPH01000088">
    <property type="protein sequence ID" value="GIJ71706.1"/>
    <property type="molecule type" value="Genomic_DNA"/>
</dbReference>
<keyword evidence="4" id="KW-1185">Reference proteome</keyword>
<dbReference type="Gene3D" id="3.40.50.620">
    <property type="entry name" value="HUPs"/>
    <property type="match status" value="2"/>
</dbReference>
<reference evidence="3" key="1">
    <citation type="submission" date="2021-01" db="EMBL/GenBank/DDBJ databases">
        <title>Whole genome shotgun sequence of Virgisporangium ochraceum NBRC 16418.</title>
        <authorList>
            <person name="Komaki H."/>
            <person name="Tamura T."/>
        </authorList>
    </citation>
    <scope>NUCLEOTIDE SEQUENCE</scope>
    <source>
        <strain evidence="3">NBRC 16418</strain>
    </source>
</reference>
<accession>A0A8J4A2R0</accession>
<sequence>MSTEQIVVGVDASAVSWLALRWATAEAVRRGVSLRIVHAFHAHLPDVAYNVLQAEANALKQATAVVDDAVEDVRRRAPGVDVRTETVSGGAAAALLEAARPGDLVVVGNRGHSELAATLAGSTCQQVAMHAPASVAVIRPQMRAEAGPVVVGHDGSRTAEAVLLTAFDQADARDCGLVVVRAFRPSTPPWPAGAPSPTLFTAATAQAALTVGLERVVAPLTDRYPKVKVEVRVAGGDPAQLLVEASRTARLVVVGSRGHGGFTGLLLGSVGLHLLHHAQCGVLISRP</sequence>
<organism evidence="3 4">
    <name type="scientific">Virgisporangium ochraceum</name>
    <dbReference type="NCBI Taxonomy" id="65505"/>
    <lineage>
        <taxon>Bacteria</taxon>
        <taxon>Bacillati</taxon>
        <taxon>Actinomycetota</taxon>
        <taxon>Actinomycetes</taxon>
        <taxon>Micromonosporales</taxon>
        <taxon>Micromonosporaceae</taxon>
        <taxon>Virgisporangium</taxon>
    </lineage>
</organism>
<evidence type="ECO:0000256" key="1">
    <source>
        <dbReference type="ARBA" id="ARBA00008791"/>
    </source>
</evidence>
<comment type="caution">
    <text evidence="3">The sequence shown here is derived from an EMBL/GenBank/DDBJ whole genome shotgun (WGS) entry which is preliminary data.</text>
</comment>
<evidence type="ECO:0000259" key="2">
    <source>
        <dbReference type="Pfam" id="PF00582"/>
    </source>
</evidence>
<proteinExistence type="inferred from homology"/>
<dbReference type="InterPro" id="IPR006016">
    <property type="entry name" value="UspA"/>
</dbReference>
<protein>
    <submittedName>
        <fullName evidence="3">Universal stress protein</fullName>
    </submittedName>
</protein>
<dbReference type="PANTHER" id="PTHR31964">
    <property type="entry name" value="ADENINE NUCLEOTIDE ALPHA HYDROLASES-LIKE SUPERFAMILY PROTEIN"/>
    <property type="match status" value="1"/>
</dbReference>
<dbReference type="InterPro" id="IPR014729">
    <property type="entry name" value="Rossmann-like_a/b/a_fold"/>
</dbReference>